<dbReference type="Gene3D" id="3.30.40.10">
    <property type="entry name" value="Zinc/RING finger domain, C3HC4 (zinc finger)"/>
    <property type="match status" value="1"/>
</dbReference>
<reference evidence="7" key="1">
    <citation type="submission" date="2021-02" db="EMBL/GenBank/DDBJ databases">
        <authorList>
            <person name="Dougan E. K."/>
            <person name="Rhodes N."/>
            <person name="Thang M."/>
            <person name="Chan C."/>
        </authorList>
    </citation>
    <scope>NUCLEOTIDE SEQUENCE</scope>
</reference>
<evidence type="ECO:0000313" key="8">
    <source>
        <dbReference type="Proteomes" id="UP000654075"/>
    </source>
</evidence>
<organism evidence="7 8">
    <name type="scientific">Polarella glacialis</name>
    <name type="common">Dinoflagellate</name>
    <dbReference type="NCBI Taxonomy" id="89957"/>
    <lineage>
        <taxon>Eukaryota</taxon>
        <taxon>Sar</taxon>
        <taxon>Alveolata</taxon>
        <taxon>Dinophyceae</taxon>
        <taxon>Suessiales</taxon>
        <taxon>Suessiaceae</taxon>
        <taxon>Polarella</taxon>
    </lineage>
</organism>
<keyword evidence="8" id="KW-1185">Reference proteome</keyword>
<sequence>MRFFRRRKGNARKPSPKASSDHQGIDADNRTRKNQSTERRKRVSQAVLRNKDLPRIAGPLKETCHGLFGTSDLLRWVVLDPFQETLSLWSRPSAEDQAEIAAAAGQTGAAMGGVSGSEQCDQELCAICLESTHKSTVRLECGHGFHCSCLSRWGKEGQGRFTCPSCRAPLSADPSLLAPSLRLRPFNTGRRHTIGCFPAAAPPTHPRKVFPLMLLEEVTSNPHFRNIFLRFEKETSVLILTAGREEDYLTWMRILEMYESSPGAVHNLQPCSAENELSVGGGAATNSRRSQGISFGRSQRPVREPAACVGSVTTSRSPSPTRSERGPVKFPEEAATKSSGRTAGADIARKAAADLEVKSAHFAQQRSLDKLAANEAIRQRDASPLRQTIGLRRSVSPMRGGPVGRKLGRDVSPQRERRN</sequence>
<dbReference type="EMBL" id="CAJNNV010025657">
    <property type="protein sequence ID" value="CAE8615552.1"/>
    <property type="molecule type" value="Genomic_DNA"/>
</dbReference>
<feature type="compositionally biased region" description="Basic and acidic residues" evidence="5">
    <location>
        <begin position="19"/>
        <end position="38"/>
    </location>
</feature>
<evidence type="ECO:0000259" key="6">
    <source>
        <dbReference type="PROSITE" id="PS50089"/>
    </source>
</evidence>
<feature type="region of interest" description="Disordered" evidence="5">
    <location>
        <begin position="277"/>
        <end position="344"/>
    </location>
</feature>
<keyword evidence="1" id="KW-0479">Metal-binding</keyword>
<dbReference type="PROSITE" id="PS50089">
    <property type="entry name" value="ZF_RING_2"/>
    <property type="match status" value="1"/>
</dbReference>
<dbReference type="Pfam" id="PF13639">
    <property type="entry name" value="zf-RING_2"/>
    <property type="match status" value="1"/>
</dbReference>
<dbReference type="PANTHER" id="PTHR45969">
    <property type="entry name" value="RING ZINC FINGER PROTEIN-RELATED"/>
    <property type="match status" value="1"/>
</dbReference>
<feature type="region of interest" description="Disordered" evidence="5">
    <location>
        <begin position="1"/>
        <end position="45"/>
    </location>
</feature>
<dbReference type="InterPro" id="IPR013083">
    <property type="entry name" value="Znf_RING/FYVE/PHD"/>
</dbReference>
<evidence type="ECO:0000256" key="2">
    <source>
        <dbReference type="ARBA" id="ARBA00022771"/>
    </source>
</evidence>
<dbReference type="Proteomes" id="UP000654075">
    <property type="component" value="Unassembled WGS sequence"/>
</dbReference>
<feature type="region of interest" description="Disordered" evidence="5">
    <location>
        <begin position="379"/>
        <end position="419"/>
    </location>
</feature>
<dbReference type="PANTHER" id="PTHR45969:SF69">
    <property type="entry name" value="FINGER DOMAIN PROTEIN, PUTATIVE (AFU_ORTHOLOGUE AFUA_3G12190)-RELATED"/>
    <property type="match status" value="1"/>
</dbReference>
<dbReference type="CDD" id="cd16448">
    <property type="entry name" value="RING-H2"/>
    <property type="match status" value="1"/>
</dbReference>
<evidence type="ECO:0000256" key="4">
    <source>
        <dbReference type="PROSITE-ProRule" id="PRU00175"/>
    </source>
</evidence>
<dbReference type="InterPro" id="IPR001841">
    <property type="entry name" value="Znf_RING"/>
</dbReference>
<name>A0A813FTI2_POLGL</name>
<gene>
    <name evidence="7" type="ORF">PGLA1383_LOCUS33265</name>
</gene>
<proteinExistence type="predicted"/>
<evidence type="ECO:0000256" key="1">
    <source>
        <dbReference type="ARBA" id="ARBA00022723"/>
    </source>
</evidence>
<protein>
    <recommendedName>
        <fullName evidence="6">RING-type domain-containing protein</fullName>
    </recommendedName>
</protein>
<feature type="compositionally biased region" description="Basic and acidic residues" evidence="5">
    <location>
        <begin position="322"/>
        <end position="335"/>
    </location>
</feature>
<evidence type="ECO:0000313" key="7">
    <source>
        <dbReference type="EMBL" id="CAE8615552.1"/>
    </source>
</evidence>
<dbReference type="GO" id="GO:0016567">
    <property type="term" value="P:protein ubiquitination"/>
    <property type="evidence" value="ECO:0007669"/>
    <property type="project" value="TreeGrafter"/>
</dbReference>
<dbReference type="SUPFAM" id="SSF57850">
    <property type="entry name" value="RING/U-box"/>
    <property type="match status" value="1"/>
</dbReference>
<comment type="caution">
    <text evidence="7">The sequence shown here is derived from an EMBL/GenBank/DDBJ whole genome shotgun (WGS) entry which is preliminary data.</text>
</comment>
<keyword evidence="2 4" id="KW-0863">Zinc-finger</keyword>
<dbReference type="GO" id="GO:0008270">
    <property type="term" value="F:zinc ion binding"/>
    <property type="evidence" value="ECO:0007669"/>
    <property type="project" value="UniProtKB-KW"/>
</dbReference>
<feature type="domain" description="RING-type" evidence="6">
    <location>
        <begin position="125"/>
        <end position="167"/>
    </location>
</feature>
<feature type="compositionally biased region" description="Polar residues" evidence="5">
    <location>
        <begin position="284"/>
        <end position="297"/>
    </location>
</feature>
<keyword evidence="3" id="KW-0862">Zinc</keyword>
<feature type="compositionally biased region" description="Low complexity" evidence="5">
    <location>
        <begin position="309"/>
        <end position="321"/>
    </location>
</feature>
<accession>A0A813FTI2</accession>
<dbReference type="AlphaFoldDB" id="A0A813FTI2"/>
<evidence type="ECO:0000256" key="3">
    <source>
        <dbReference type="ARBA" id="ARBA00022833"/>
    </source>
</evidence>
<feature type="compositionally biased region" description="Basic and acidic residues" evidence="5">
    <location>
        <begin position="407"/>
        <end position="419"/>
    </location>
</feature>
<dbReference type="SMART" id="SM00184">
    <property type="entry name" value="RING"/>
    <property type="match status" value="1"/>
</dbReference>
<evidence type="ECO:0000256" key="5">
    <source>
        <dbReference type="SAM" id="MobiDB-lite"/>
    </source>
</evidence>
<feature type="compositionally biased region" description="Basic residues" evidence="5">
    <location>
        <begin position="1"/>
        <end position="15"/>
    </location>
</feature>
<dbReference type="GO" id="GO:0061630">
    <property type="term" value="F:ubiquitin protein ligase activity"/>
    <property type="evidence" value="ECO:0007669"/>
    <property type="project" value="TreeGrafter"/>
</dbReference>